<keyword evidence="8" id="KW-1185">Reference proteome</keyword>
<dbReference type="InterPro" id="IPR043461">
    <property type="entry name" value="LpxH-like"/>
</dbReference>
<accession>W7YGA0</accession>
<keyword evidence="1" id="KW-1003">Cell membrane</keyword>
<keyword evidence="2" id="KW-0997">Cell inner membrane</keyword>
<keyword evidence="7" id="KW-0378">Hydrolase</keyword>
<dbReference type="GO" id="GO:0046872">
    <property type="term" value="F:metal ion binding"/>
    <property type="evidence" value="ECO:0007669"/>
    <property type="project" value="UniProtKB-KW"/>
</dbReference>
<evidence type="ECO:0000256" key="1">
    <source>
        <dbReference type="ARBA" id="ARBA00022475"/>
    </source>
</evidence>
<dbReference type="eggNOG" id="COG2908">
    <property type="taxonomic scope" value="Bacteria"/>
</dbReference>
<evidence type="ECO:0000256" key="2">
    <source>
        <dbReference type="ARBA" id="ARBA00022519"/>
    </source>
</evidence>
<keyword evidence="4" id="KW-0472">Membrane</keyword>
<dbReference type="OrthoDB" id="9802481at2"/>
<keyword evidence="5" id="KW-0464">Manganese</keyword>
<proteinExistence type="predicted"/>
<dbReference type="GO" id="GO:0009245">
    <property type="term" value="P:lipid A biosynthetic process"/>
    <property type="evidence" value="ECO:0007669"/>
    <property type="project" value="TreeGrafter"/>
</dbReference>
<evidence type="ECO:0000259" key="6">
    <source>
        <dbReference type="Pfam" id="PF00149"/>
    </source>
</evidence>
<comment type="caution">
    <text evidence="7">The sequence shown here is derived from an EMBL/GenBank/DDBJ whole genome shotgun (WGS) entry which is preliminary data.</text>
</comment>
<dbReference type="Proteomes" id="UP000019402">
    <property type="component" value="Unassembled WGS sequence"/>
</dbReference>
<dbReference type="RefSeq" id="WP_027472703.1">
    <property type="nucleotide sequence ID" value="NZ_BAMD01000002.1"/>
</dbReference>
<dbReference type="Gene3D" id="3.60.21.10">
    <property type="match status" value="1"/>
</dbReference>
<dbReference type="AlphaFoldDB" id="W7YGA0"/>
<reference evidence="7 8" key="1">
    <citation type="journal article" date="2014" name="Genome Announc.">
        <title>Draft Genome Sequence of Cytophaga fermentans JCM 21142T, a Facultative Anaerobe Isolated from Marine Mud.</title>
        <authorList>
            <person name="Starns D."/>
            <person name="Oshima K."/>
            <person name="Suda W."/>
            <person name="Iino T."/>
            <person name="Yuki M."/>
            <person name="Inoue J."/>
            <person name="Kitamura K."/>
            <person name="Iida T."/>
            <person name="Darby A."/>
            <person name="Hattori M."/>
            <person name="Ohkuma M."/>
        </authorList>
    </citation>
    <scope>NUCLEOTIDE SEQUENCE [LARGE SCALE GENOMIC DNA]</scope>
    <source>
        <strain evidence="7 8">JCM 21142</strain>
    </source>
</reference>
<dbReference type="GO" id="GO:0016020">
    <property type="term" value="C:membrane"/>
    <property type="evidence" value="ECO:0007669"/>
    <property type="project" value="GOC"/>
</dbReference>
<dbReference type="EMBL" id="BAMD01000002">
    <property type="protein sequence ID" value="GAF01614.1"/>
    <property type="molecule type" value="Genomic_DNA"/>
</dbReference>
<dbReference type="PANTHER" id="PTHR34990">
    <property type="entry name" value="UDP-2,3-DIACYLGLUCOSAMINE HYDROLASE-RELATED"/>
    <property type="match status" value="1"/>
</dbReference>
<evidence type="ECO:0000313" key="7">
    <source>
        <dbReference type="EMBL" id="GAF01614.1"/>
    </source>
</evidence>
<dbReference type="InterPro" id="IPR004843">
    <property type="entry name" value="Calcineurin-like_PHP"/>
</dbReference>
<evidence type="ECO:0000256" key="5">
    <source>
        <dbReference type="ARBA" id="ARBA00023211"/>
    </source>
</evidence>
<sequence>MSSKQKKAPKMMNTVVISDMHLGTRSCKAKELLGYLKSVQPQTLVLNGDVIDIWQFSKSYFPKSHLKVIRQIIKMMEQGTTVYYIVGNHDEALRRFVGLSIGNLFVVNKVLLNMDGKKSWIFHGDAFDVVMHHSKWLAKLGATGYAILTIINKTVNDLLALFGQRRISLSRDIKRMVKTSRKTDVTTRFEKTVSDLAIKKRYHYAICGHIHWPAQKLISNAQGSVMYLNSGDWVENLTALEYADNQWDLVYYKHEDPVEDEDEEAKVNYLFGSDKVLFKSMFRDVLSD</sequence>
<protein>
    <submittedName>
        <fullName evidence="7">UDP-2,3-diacylglucosamine hydrolase</fullName>
    </submittedName>
</protein>
<organism evidence="7 8">
    <name type="scientific">Saccharicrinis fermentans DSM 9555 = JCM 21142</name>
    <dbReference type="NCBI Taxonomy" id="869213"/>
    <lineage>
        <taxon>Bacteria</taxon>
        <taxon>Pseudomonadati</taxon>
        <taxon>Bacteroidota</taxon>
        <taxon>Bacteroidia</taxon>
        <taxon>Marinilabiliales</taxon>
        <taxon>Marinilabiliaceae</taxon>
        <taxon>Saccharicrinis</taxon>
    </lineage>
</organism>
<name>W7YGA0_9BACT</name>
<gene>
    <name evidence="7" type="ORF">JCM21142_226</name>
</gene>
<keyword evidence="3" id="KW-0479">Metal-binding</keyword>
<evidence type="ECO:0000256" key="4">
    <source>
        <dbReference type="ARBA" id="ARBA00023136"/>
    </source>
</evidence>
<dbReference type="SUPFAM" id="SSF56300">
    <property type="entry name" value="Metallo-dependent phosphatases"/>
    <property type="match status" value="1"/>
</dbReference>
<feature type="domain" description="Calcineurin-like phosphoesterase" evidence="6">
    <location>
        <begin position="12"/>
        <end position="212"/>
    </location>
</feature>
<dbReference type="Pfam" id="PF00149">
    <property type="entry name" value="Metallophos"/>
    <property type="match status" value="1"/>
</dbReference>
<dbReference type="STRING" id="869213.GCA_000517085_03263"/>
<evidence type="ECO:0000256" key="3">
    <source>
        <dbReference type="ARBA" id="ARBA00022723"/>
    </source>
</evidence>
<dbReference type="CDD" id="cd07398">
    <property type="entry name" value="MPP_YbbF-LpxH"/>
    <property type="match status" value="1"/>
</dbReference>
<dbReference type="GO" id="GO:0008758">
    <property type="term" value="F:UDP-2,3-diacylglucosamine hydrolase activity"/>
    <property type="evidence" value="ECO:0007669"/>
    <property type="project" value="TreeGrafter"/>
</dbReference>
<dbReference type="InterPro" id="IPR029052">
    <property type="entry name" value="Metallo-depent_PP-like"/>
</dbReference>
<evidence type="ECO:0000313" key="8">
    <source>
        <dbReference type="Proteomes" id="UP000019402"/>
    </source>
</evidence>
<dbReference type="PANTHER" id="PTHR34990:SF2">
    <property type="entry name" value="BLL8164 PROTEIN"/>
    <property type="match status" value="1"/>
</dbReference>